<dbReference type="EMBL" id="JABXWD010000071">
    <property type="protein sequence ID" value="MBV6341080.1"/>
    <property type="molecule type" value="Genomic_DNA"/>
</dbReference>
<reference evidence="2 3" key="1">
    <citation type="journal article" date="2020" name="J Geophys Res Biogeosci">
        <title>Magnetotaxis as an Adaptation to Enable Bacterial Shuttling of Microbial Sulfur and Sulfur Cycling Across Aquatic Oxic#Anoxic Interfaces.</title>
        <authorList>
            <person name="Li J."/>
            <person name="Liu P."/>
            <person name="Wang J."/>
            <person name="Roberts A.P."/>
            <person name="Pan Y."/>
        </authorList>
    </citation>
    <scope>NUCLEOTIDE SEQUENCE [LARGE SCALE GENOMIC DNA]</scope>
    <source>
        <strain evidence="2 3">MYR-1_YQ</strain>
    </source>
</reference>
<evidence type="ECO:0000313" key="2">
    <source>
        <dbReference type="EMBL" id="MBV6341080.1"/>
    </source>
</evidence>
<feature type="transmembrane region" description="Helical" evidence="1">
    <location>
        <begin position="70"/>
        <end position="88"/>
    </location>
</feature>
<keyword evidence="3" id="KW-1185">Reference proteome</keyword>
<keyword evidence="1" id="KW-0472">Membrane</keyword>
<keyword evidence="1" id="KW-0812">Transmembrane</keyword>
<dbReference type="RefSeq" id="WP_218251692.1">
    <property type="nucleotide sequence ID" value="NZ_JABXWD010000071.1"/>
</dbReference>
<dbReference type="Proteomes" id="UP001196980">
    <property type="component" value="Unassembled WGS sequence"/>
</dbReference>
<name>A0ABS6RXJ3_9BACT</name>
<evidence type="ECO:0000256" key="1">
    <source>
        <dbReference type="SAM" id="Phobius"/>
    </source>
</evidence>
<accession>A0ABS6RXJ3</accession>
<sequence length="89" mass="10503">MIDWSQFTTTFSTPDKLYHFIGSAALFRFLLDWLGRRYSRLAVACTVAVMGIVYEFYQLLNGQWFDFYDLTANCVGIGLAWAWVWIWTR</sequence>
<proteinExistence type="predicted"/>
<evidence type="ECO:0008006" key="4">
    <source>
        <dbReference type="Google" id="ProtNLM"/>
    </source>
</evidence>
<protein>
    <recommendedName>
        <fullName evidence="4">VanZ-like domain-containing protein</fullName>
    </recommendedName>
</protein>
<comment type="caution">
    <text evidence="2">The sequence shown here is derived from an EMBL/GenBank/DDBJ whole genome shotgun (WGS) entry which is preliminary data.</text>
</comment>
<gene>
    <name evidence="2" type="ORF">HWQ67_05735</name>
</gene>
<organism evidence="2 3">
    <name type="scientific">Candidatus Magnetobacterium casense</name>
    <dbReference type="NCBI Taxonomy" id="1455061"/>
    <lineage>
        <taxon>Bacteria</taxon>
        <taxon>Pseudomonadati</taxon>
        <taxon>Nitrospirota</taxon>
        <taxon>Thermodesulfovibrionia</taxon>
        <taxon>Thermodesulfovibrionales</taxon>
        <taxon>Candidatus Magnetobacteriaceae</taxon>
        <taxon>Candidatus Magnetobacterium</taxon>
    </lineage>
</organism>
<feature type="transmembrane region" description="Helical" evidence="1">
    <location>
        <begin position="41"/>
        <end position="58"/>
    </location>
</feature>
<keyword evidence="1" id="KW-1133">Transmembrane helix</keyword>
<evidence type="ECO:0000313" key="3">
    <source>
        <dbReference type="Proteomes" id="UP001196980"/>
    </source>
</evidence>